<gene>
    <name evidence="1" type="ORF">VNO80_08185</name>
</gene>
<comment type="caution">
    <text evidence="1">The sequence shown here is derived from an EMBL/GenBank/DDBJ whole genome shotgun (WGS) entry which is preliminary data.</text>
</comment>
<dbReference type="Proteomes" id="UP001374584">
    <property type="component" value="Unassembled WGS sequence"/>
</dbReference>
<protein>
    <submittedName>
        <fullName evidence="1">Uncharacterized protein</fullName>
    </submittedName>
</protein>
<sequence length="92" mass="10121">MRSDGPGELYIASLTDFNVSLSDQTGAHMVLCPECWLLTKAGTSFFVAEEQWGFGLFFGFSFGGSNSCSDSREGRKFISGERRKRMGFGGKM</sequence>
<accession>A0AAN9RQD4</accession>
<evidence type="ECO:0000313" key="2">
    <source>
        <dbReference type="Proteomes" id="UP001374584"/>
    </source>
</evidence>
<dbReference type="EMBL" id="JAYMYR010000003">
    <property type="protein sequence ID" value="KAK7374748.1"/>
    <property type="molecule type" value="Genomic_DNA"/>
</dbReference>
<reference evidence="1 2" key="1">
    <citation type="submission" date="2024-01" db="EMBL/GenBank/DDBJ databases">
        <title>The genomes of 5 underutilized Papilionoideae crops provide insights into root nodulation and disease resistanc.</title>
        <authorList>
            <person name="Jiang F."/>
        </authorList>
    </citation>
    <scope>NUCLEOTIDE SEQUENCE [LARGE SCALE GENOMIC DNA]</scope>
    <source>
        <strain evidence="1">JINMINGXINNONG_FW02</strain>
        <tissue evidence="1">Leaves</tissue>
    </source>
</reference>
<proteinExistence type="predicted"/>
<dbReference type="AlphaFoldDB" id="A0AAN9RQD4"/>
<keyword evidence="2" id="KW-1185">Reference proteome</keyword>
<name>A0AAN9RQD4_PHACN</name>
<organism evidence="1 2">
    <name type="scientific">Phaseolus coccineus</name>
    <name type="common">Scarlet runner bean</name>
    <name type="synonym">Phaseolus multiflorus</name>
    <dbReference type="NCBI Taxonomy" id="3886"/>
    <lineage>
        <taxon>Eukaryota</taxon>
        <taxon>Viridiplantae</taxon>
        <taxon>Streptophyta</taxon>
        <taxon>Embryophyta</taxon>
        <taxon>Tracheophyta</taxon>
        <taxon>Spermatophyta</taxon>
        <taxon>Magnoliopsida</taxon>
        <taxon>eudicotyledons</taxon>
        <taxon>Gunneridae</taxon>
        <taxon>Pentapetalae</taxon>
        <taxon>rosids</taxon>
        <taxon>fabids</taxon>
        <taxon>Fabales</taxon>
        <taxon>Fabaceae</taxon>
        <taxon>Papilionoideae</taxon>
        <taxon>50 kb inversion clade</taxon>
        <taxon>NPAAA clade</taxon>
        <taxon>indigoferoid/millettioid clade</taxon>
        <taxon>Phaseoleae</taxon>
        <taxon>Phaseolus</taxon>
    </lineage>
</organism>
<evidence type="ECO:0000313" key="1">
    <source>
        <dbReference type="EMBL" id="KAK7374748.1"/>
    </source>
</evidence>